<dbReference type="RefSeq" id="WP_407032882.1">
    <property type="nucleotide sequence ID" value="NZ_JAQGEF010000034.1"/>
</dbReference>
<keyword evidence="3" id="KW-1185">Reference proteome</keyword>
<feature type="transmembrane region" description="Helical" evidence="1">
    <location>
        <begin position="97"/>
        <end position="119"/>
    </location>
</feature>
<evidence type="ECO:0000313" key="3">
    <source>
        <dbReference type="Proteomes" id="UP001210231"/>
    </source>
</evidence>
<proteinExistence type="predicted"/>
<keyword evidence="1" id="KW-0472">Membrane</keyword>
<accession>A0ABT4UNX6</accession>
<sequence>MKMTTMLKGKSFLLSIMLMLLTSFLLTGCSKIGLLNDHNSWLPDDITSFSAFLKVYVTLQISIFILSFIAALFLGNIGYLLVLILHFLWMINYRDYGFLKVLLLFSFFTIITIVFRALMKVIFDK</sequence>
<dbReference type="EMBL" id="JAQGEF010000034">
    <property type="protein sequence ID" value="MDA3616552.1"/>
    <property type="molecule type" value="Genomic_DNA"/>
</dbReference>
<name>A0ABT4UNX6_9BACT</name>
<reference evidence="2 3" key="1">
    <citation type="submission" date="2022-12" db="EMBL/GenBank/DDBJ databases">
        <title>Chitinophagaceae gen. sp. nov., a new member of the family Chitinophagaceae, isolated from soil in a chemical factory.</title>
        <authorList>
            <person name="Ke Z."/>
        </authorList>
    </citation>
    <scope>NUCLEOTIDE SEQUENCE [LARGE SCALE GENOMIC DNA]</scope>
    <source>
        <strain evidence="2 3">LY-5</strain>
    </source>
</reference>
<comment type="caution">
    <text evidence="2">The sequence shown here is derived from an EMBL/GenBank/DDBJ whole genome shotgun (WGS) entry which is preliminary data.</text>
</comment>
<dbReference type="Proteomes" id="UP001210231">
    <property type="component" value="Unassembled WGS sequence"/>
</dbReference>
<dbReference type="PROSITE" id="PS51257">
    <property type="entry name" value="PROKAR_LIPOPROTEIN"/>
    <property type="match status" value="1"/>
</dbReference>
<feature type="transmembrane region" description="Helical" evidence="1">
    <location>
        <begin position="55"/>
        <end position="85"/>
    </location>
</feature>
<organism evidence="2 3">
    <name type="scientific">Polluticaenibacter yanchengensis</name>
    <dbReference type="NCBI Taxonomy" id="3014562"/>
    <lineage>
        <taxon>Bacteria</taxon>
        <taxon>Pseudomonadati</taxon>
        <taxon>Bacteroidota</taxon>
        <taxon>Chitinophagia</taxon>
        <taxon>Chitinophagales</taxon>
        <taxon>Chitinophagaceae</taxon>
        <taxon>Polluticaenibacter</taxon>
    </lineage>
</organism>
<keyword evidence="1" id="KW-0812">Transmembrane</keyword>
<protein>
    <submittedName>
        <fullName evidence="2">Uncharacterized protein</fullName>
    </submittedName>
</protein>
<evidence type="ECO:0000313" key="2">
    <source>
        <dbReference type="EMBL" id="MDA3616552.1"/>
    </source>
</evidence>
<evidence type="ECO:0000256" key="1">
    <source>
        <dbReference type="SAM" id="Phobius"/>
    </source>
</evidence>
<gene>
    <name evidence="2" type="ORF">O3P16_17200</name>
</gene>
<keyword evidence="1" id="KW-1133">Transmembrane helix</keyword>